<dbReference type="InterPro" id="IPR052906">
    <property type="entry name" value="Type_IV_Methyl-Rstrct_Enzyme"/>
</dbReference>
<dbReference type="RefSeq" id="WP_013258004.1">
    <property type="nucleotide sequence ID" value="NC_014365.1"/>
</dbReference>
<proteinExistence type="predicted"/>
<accession>E1QFU0</accession>
<dbReference type="AlphaFoldDB" id="E1QFU0"/>
<keyword evidence="1" id="KW-1133">Transmembrane helix</keyword>
<feature type="domain" description="Restriction endonuclease type IV Mrr" evidence="2">
    <location>
        <begin position="63"/>
        <end position="169"/>
    </location>
</feature>
<gene>
    <name evidence="3" type="ordered locus">Deba_1182</name>
</gene>
<dbReference type="InterPro" id="IPR011856">
    <property type="entry name" value="tRNA_endonuc-like_dom_sf"/>
</dbReference>
<sequence length="181" mass="19715">MLWALWAAGLALAARLAAQHGGLPVQWRDGLAVAAALFLAVAVPFVIQHIKTQRLHRSGVHLIDAMDGQTFERYLAAIFRRNGFKVKTTAKSGDYGADLLLWRDGQSIVVQAKRHQGVVGLAAVQQAAAARQHYGADQAMVVASSRFSRQARLLAQSNGVQLWDRAVLQAVATGRKTIRRN</sequence>
<dbReference type="KEGG" id="dbr:Deba_1182"/>
<dbReference type="eggNOG" id="COG1787">
    <property type="taxonomic scope" value="Bacteria"/>
</dbReference>
<keyword evidence="3" id="KW-0255">Endonuclease</keyword>
<dbReference type="HOGENOM" id="CLU_101688_2_0_7"/>
<evidence type="ECO:0000259" key="2">
    <source>
        <dbReference type="Pfam" id="PF04471"/>
    </source>
</evidence>
<dbReference type="GO" id="GO:0003677">
    <property type="term" value="F:DNA binding"/>
    <property type="evidence" value="ECO:0007669"/>
    <property type="project" value="InterPro"/>
</dbReference>
<dbReference type="InterPro" id="IPR007560">
    <property type="entry name" value="Restrct_endonuc_IV_Mrr"/>
</dbReference>
<dbReference type="REBASE" id="27138">
    <property type="entry name" value="DbaKMrrP"/>
</dbReference>
<evidence type="ECO:0000313" key="3">
    <source>
        <dbReference type="EMBL" id="ADK84550.1"/>
    </source>
</evidence>
<dbReference type="Gene3D" id="3.40.1350.10">
    <property type="match status" value="1"/>
</dbReference>
<protein>
    <submittedName>
        <fullName evidence="3">Restriction endonuclease</fullName>
    </submittedName>
</protein>
<dbReference type="SUPFAM" id="SSF52980">
    <property type="entry name" value="Restriction endonuclease-like"/>
    <property type="match status" value="1"/>
</dbReference>
<keyword evidence="3" id="KW-0540">Nuclease</keyword>
<dbReference type="GO" id="GO:0009307">
    <property type="term" value="P:DNA restriction-modification system"/>
    <property type="evidence" value="ECO:0007669"/>
    <property type="project" value="InterPro"/>
</dbReference>
<feature type="transmembrane region" description="Helical" evidence="1">
    <location>
        <begin position="27"/>
        <end position="47"/>
    </location>
</feature>
<dbReference type="GO" id="GO:0015666">
    <property type="term" value="F:restriction endodeoxyribonuclease activity"/>
    <property type="evidence" value="ECO:0007669"/>
    <property type="project" value="TreeGrafter"/>
</dbReference>
<dbReference type="STRING" id="644282.Deba_1182"/>
<reference evidence="3 4" key="1">
    <citation type="journal article" date="2010" name="Stand. Genomic Sci.">
        <title>Complete genome sequence of Desulfarculus baarsii type strain (2st14).</title>
        <authorList>
            <person name="Sun H."/>
            <person name="Spring S."/>
            <person name="Lapidus A."/>
            <person name="Davenport K."/>
            <person name="Del Rio T.G."/>
            <person name="Tice H."/>
            <person name="Nolan M."/>
            <person name="Copeland A."/>
            <person name="Cheng J.F."/>
            <person name="Lucas S."/>
            <person name="Tapia R."/>
            <person name="Goodwin L."/>
            <person name="Pitluck S."/>
            <person name="Ivanova N."/>
            <person name="Pagani I."/>
            <person name="Mavromatis K."/>
            <person name="Ovchinnikova G."/>
            <person name="Pati A."/>
            <person name="Chen A."/>
            <person name="Palaniappan K."/>
            <person name="Hauser L."/>
            <person name="Chang Y.J."/>
            <person name="Jeffries C.D."/>
            <person name="Detter J.C."/>
            <person name="Han C."/>
            <person name="Rohde M."/>
            <person name="Brambilla E."/>
            <person name="Goker M."/>
            <person name="Woyke T."/>
            <person name="Bristow J."/>
            <person name="Eisen J.A."/>
            <person name="Markowitz V."/>
            <person name="Hugenholtz P."/>
            <person name="Kyrpides N.C."/>
            <person name="Klenk H.P."/>
            <person name="Land M."/>
        </authorList>
    </citation>
    <scope>NUCLEOTIDE SEQUENCE [LARGE SCALE GENOMIC DNA]</scope>
    <source>
        <strain evidence="4">ATCC 33931 / DSM 2075 / LMG 7858 / VKM B-1802 / 2st14</strain>
    </source>
</reference>
<dbReference type="PANTHER" id="PTHR30015:SF6">
    <property type="entry name" value="SLL1429 PROTEIN"/>
    <property type="match status" value="1"/>
</dbReference>
<name>E1QFU0_DESB2</name>
<dbReference type="Pfam" id="PF04471">
    <property type="entry name" value="Mrr_cat"/>
    <property type="match status" value="1"/>
</dbReference>
<dbReference type="PANTHER" id="PTHR30015">
    <property type="entry name" value="MRR RESTRICTION SYSTEM PROTEIN"/>
    <property type="match status" value="1"/>
</dbReference>
<keyword evidence="1" id="KW-0812">Transmembrane</keyword>
<keyword evidence="4" id="KW-1185">Reference proteome</keyword>
<dbReference type="EMBL" id="CP002085">
    <property type="protein sequence ID" value="ADK84550.1"/>
    <property type="molecule type" value="Genomic_DNA"/>
</dbReference>
<evidence type="ECO:0000313" key="4">
    <source>
        <dbReference type="Proteomes" id="UP000009047"/>
    </source>
</evidence>
<dbReference type="Proteomes" id="UP000009047">
    <property type="component" value="Chromosome"/>
</dbReference>
<organism evidence="3 4">
    <name type="scientific">Desulfarculus baarsii (strain ATCC 33931 / DSM 2075 / LMG 7858 / VKM B-1802 / 2st14)</name>
    <dbReference type="NCBI Taxonomy" id="644282"/>
    <lineage>
        <taxon>Bacteria</taxon>
        <taxon>Pseudomonadati</taxon>
        <taxon>Thermodesulfobacteriota</taxon>
        <taxon>Desulfarculia</taxon>
        <taxon>Desulfarculales</taxon>
        <taxon>Desulfarculaceae</taxon>
        <taxon>Desulfarculus</taxon>
    </lineage>
</organism>
<evidence type="ECO:0000256" key="1">
    <source>
        <dbReference type="SAM" id="Phobius"/>
    </source>
</evidence>
<keyword evidence="1" id="KW-0472">Membrane</keyword>
<dbReference type="InterPro" id="IPR011335">
    <property type="entry name" value="Restrct_endonuc-II-like"/>
</dbReference>
<keyword evidence="3" id="KW-0378">Hydrolase</keyword>